<dbReference type="AlphaFoldDB" id="A0A150FA87"/>
<keyword evidence="3" id="KW-1185">Reference proteome</keyword>
<accession>A0A150FA87</accession>
<evidence type="ECO:0008006" key="4">
    <source>
        <dbReference type="Google" id="ProtNLM"/>
    </source>
</evidence>
<name>A0A150FA87_9BACI</name>
<evidence type="ECO:0000256" key="1">
    <source>
        <dbReference type="SAM" id="MobiDB-lite"/>
    </source>
</evidence>
<proteinExistence type="predicted"/>
<dbReference type="InterPro" id="IPR025953">
    <property type="entry name" value="YlbD_coat"/>
</dbReference>
<dbReference type="RefSeq" id="WP_061520410.1">
    <property type="nucleotide sequence ID" value="NZ_JAJJBV010000021.1"/>
</dbReference>
<evidence type="ECO:0000313" key="2">
    <source>
        <dbReference type="EMBL" id="KXZ22054.1"/>
    </source>
</evidence>
<dbReference type="Proteomes" id="UP000075430">
    <property type="component" value="Unassembled WGS sequence"/>
</dbReference>
<dbReference type="EMBL" id="LSBA01000005">
    <property type="protein sequence ID" value="KXZ22054.1"/>
    <property type="molecule type" value="Genomic_DNA"/>
</dbReference>
<dbReference type="STRING" id="1793963.AXI58_08625"/>
<feature type="compositionally biased region" description="Low complexity" evidence="1">
    <location>
        <begin position="111"/>
        <end position="128"/>
    </location>
</feature>
<gene>
    <name evidence="2" type="ORF">AXI58_08625</name>
</gene>
<dbReference type="OrthoDB" id="1655540at2"/>
<comment type="caution">
    <text evidence="2">The sequence shown here is derived from an EMBL/GenBank/DDBJ whole genome shotgun (WGS) entry which is preliminary data.</text>
</comment>
<evidence type="ECO:0000313" key="3">
    <source>
        <dbReference type="Proteomes" id="UP000075430"/>
    </source>
</evidence>
<sequence>MANQQSRQSIDDFKQFVKKHPKLIQNVRKEQKSWQEVYENWVLLGEEDPIWTPFKEQTVQPASQAETKEEPAEKNDFVSKMVTAVKKMDMNQMNEQINKMSQSISSLQSLLSQFSGGSSKQPQQGSGQHPFSFRKD</sequence>
<reference evidence="3" key="1">
    <citation type="submission" date="2016-02" db="EMBL/GenBank/DDBJ databases">
        <authorList>
            <person name="Dunlap C."/>
        </authorList>
    </citation>
    <scope>NUCLEOTIDE SEQUENCE [LARGE SCALE GENOMIC DNA]</scope>
    <source>
        <strain evidence="3">NRRL B-41092</strain>
    </source>
</reference>
<feature type="region of interest" description="Disordered" evidence="1">
    <location>
        <begin position="111"/>
        <end position="136"/>
    </location>
</feature>
<organism evidence="2 3">
    <name type="scientific">Bacillus nakamurai</name>
    <dbReference type="NCBI Taxonomy" id="1793963"/>
    <lineage>
        <taxon>Bacteria</taxon>
        <taxon>Bacillati</taxon>
        <taxon>Bacillota</taxon>
        <taxon>Bacilli</taxon>
        <taxon>Bacillales</taxon>
        <taxon>Bacillaceae</taxon>
        <taxon>Bacillus</taxon>
    </lineage>
</organism>
<protein>
    <recommendedName>
        <fullName evidence="4">Cytosolic protein</fullName>
    </recommendedName>
</protein>
<dbReference type="Pfam" id="PF14071">
    <property type="entry name" value="YlbD_coat"/>
    <property type="match status" value="1"/>
</dbReference>